<evidence type="ECO:0000313" key="2">
    <source>
        <dbReference type="Proteomes" id="UP000887013"/>
    </source>
</evidence>
<comment type="caution">
    <text evidence="1">The sequence shown here is derived from an EMBL/GenBank/DDBJ whole genome shotgun (WGS) entry which is preliminary data.</text>
</comment>
<dbReference type="InterPro" id="IPR008042">
    <property type="entry name" value="Retrotrans_Pao"/>
</dbReference>
<dbReference type="Proteomes" id="UP000887013">
    <property type="component" value="Unassembled WGS sequence"/>
</dbReference>
<dbReference type="PANTHER" id="PTHR47331">
    <property type="entry name" value="PHD-TYPE DOMAIN-CONTAINING PROTEIN"/>
    <property type="match status" value="1"/>
</dbReference>
<dbReference type="Pfam" id="PF05380">
    <property type="entry name" value="Peptidase_A17"/>
    <property type="match status" value="1"/>
</dbReference>
<dbReference type="AlphaFoldDB" id="A0A8X6QQC3"/>
<dbReference type="OrthoDB" id="6433809at2759"/>
<proteinExistence type="predicted"/>
<reference evidence="1" key="1">
    <citation type="submission" date="2020-08" db="EMBL/GenBank/DDBJ databases">
        <title>Multicomponent nature underlies the extraordinary mechanical properties of spider dragline silk.</title>
        <authorList>
            <person name="Kono N."/>
            <person name="Nakamura H."/>
            <person name="Mori M."/>
            <person name="Yoshida Y."/>
            <person name="Ohtoshi R."/>
            <person name="Malay A.D."/>
            <person name="Moran D.A.P."/>
            <person name="Tomita M."/>
            <person name="Numata K."/>
            <person name="Arakawa K."/>
        </authorList>
    </citation>
    <scope>NUCLEOTIDE SEQUENCE</scope>
</reference>
<evidence type="ECO:0000313" key="1">
    <source>
        <dbReference type="EMBL" id="GFU25786.1"/>
    </source>
</evidence>
<accession>A0A8X6QQC3</accession>
<gene>
    <name evidence="1" type="primary">AVEN_226760_1</name>
    <name evidence="1" type="ORF">NPIL_545291</name>
</gene>
<sequence>MNPKVKRNLPFHVFCDASQWVYACCIYLRSENEDGVSCQQVQTRSRAAPLKPVTVSRLELLACIIGVRLMKTIKQDPNMEEAITVYWTDSMNTLHWIKNEEEWRVFIINRVREIRNNSSKNEW</sequence>
<keyword evidence="2" id="KW-1185">Reference proteome</keyword>
<protein>
    <submittedName>
        <fullName evidence="1">Uncharacterized protein</fullName>
    </submittedName>
</protein>
<dbReference type="EMBL" id="BMAW01081713">
    <property type="protein sequence ID" value="GFU25786.1"/>
    <property type="molecule type" value="Genomic_DNA"/>
</dbReference>
<dbReference type="PANTHER" id="PTHR47331:SF1">
    <property type="entry name" value="GAG-LIKE PROTEIN"/>
    <property type="match status" value="1"/>
</dbReference>
<organism evidence="1 2">
    <name type="scientific">Nephila pilipes</name>
    <name type="common">Giant wood spider</name>
    <name type="synonym">Nephila maculata</name>
    <dbReference type="NCBI Taxonomy" id="299642"/>
    <lineage>
        <taxon>Eukaryota</taxon>
        <taxon>Metazoa</taxon>
        <taxon>Ecdysozoa</taxon>
        <taxon>Arthropoda</taxon>
        <taxon>Chelicerata</taxon>
        <taxon>Arachnida</taxon>
        <taxon>Araneae</taxon>
        <taxon>Araneomorphae</taxon>
        <taxon>Entelegynae</taxon>
        <taxon>Araneoidea</taxon>
        <taxon>Nephilidae</taxon>
        <taxon>Nephila</taxon>
    </lineage>
</organism>
<name>A0A8X6QQC3_NEPPI</name>